<evidence type="ECO:0000256" key="1">
    <source>
        <dbReference type="ARBA" id="ARBA00022908"/>
    </source>
</evidence>
<dbReference type="GO" id="GO:0015074">
    <property type="term" value="P:DNA integration"/>
    <property type="evidence" value="ECO:0007669"/>
    <property type="project" value="UniProtKB-KW"/>
</dbReference>
<dbReference type="InterPro" id="IPR013762">
    <property type="entry name" value="Integrase-like_cat_sf"/>
</dbReference>
<organism evidence="4 5">
    <name type="scientific">Bosea thiooxidans</name>
    <dbReference type="NCBI Taxonomy" id="53254"/>
    <lineage>
        <taxon>Bacteria</taxon>
        <taxon>Pseudomonadati</taxon>
        <taxon>Pseudomonadota</taxon>
        <taxon>Alphaproteobacteria</taxon>
        <taxon>Hyphomicrobiales</taxon>
        <taxon>Boseaceae</taxon>
        <taxon>Bosea</taxon>
    </lineage>
</organism>
<dbReference type="EMBL" id="LMAR01000044">
    <property type="protein sequence ID" value="KQK30006.1"/>
    <property type="molecule type" value="Genomic_DNA"/>
</dbReference>
<sequence>MEVEMARKRGNSIRFFYRRGVLNASWYAPALKRVRNISLRTSDPTAAYAMLQVKKVELGIRDEMAREFEKPLPPMRPEGPLSVRQALVDYYQEHVLGSGKVADKVRQEQGITHLKAFFWNALLRDVDIPACRAYREARRSGRIGGYSRYSAQRRRGCDATIRRELVILRAAANHALRWKRISPNEMPTFELPSGAKRHVEQAFFTMYQVATLIFEASDSFTRDMTLLCYYLGARYKAVFDLLESQVHLDRNVPFIELSKPGELATKKIKPKVPIFPQIREVVARRMAAAQANGGRLFGEKRDFYAALKKLCGHLGFSPSNPHAFRHSRATHLLMAGVSPYKVAGLLGDTVSTIERVYGHHSPDFFPGEDYEPARFPKN</sequence>
<keyword evidence="1" id="KW-0229">DNA integration</keyword>
<dbReference type="AlphaFoldDB" id="A0A0Q3PJU9"/>
<dbReference type="Proteomes" id="UP000051562">
    <property type="component" value="Unassembled WGS sequence"/>
</dbReference>
<name>A0A0Q3PJU9_9HYPH</name>
<evidence type="ECO:0000313" key="4">
    <source>
        <dbReference type="EMBL" id="KQK30006.1"/>
    </source>
</evidence>
<protein>
    <recommendedName>
        <fullName evidence="3">Tyr recombinase domain-containing protein</fullName>
    </recommendedName>
</protein>
<reference evidence="4 5" key="1">
    <citation type="submission" date="2015-10" db="EMBL/GenBank/DDBJ databases">
        <title>Draft genome of Bosea thiooxidans.</title>
        <authorList>
            <person name="Wang X."/>
        </authorList>
    </citation>
    <scope>NUCLEOTIDE SEQUENCE [LARGE SCALE GENOMIC DNA]</scope>
    <source>
        <strain evidence="4 5">CGMCC 9174</strain>
    </source>
</reference>
<evidence type="ECO:0000313" key="5">
    <source>
        <dbReference type="Proteomes" id="UP000051562"/>
    </source>
</evidence>
<dbReference type="InterPro" id="IPR050090">
    <property type="entry name" value="Tyrosine_recombinase_XerCD"/>
</dbReference>
<comment type="caution">
    <text evidence="4">The sequence shown here is derived from an EMBL/GenBank/DDBJ whole genome shotgun (WGS) entry which is preliminary data.</text>
</comment>
<dbReference type="InterPro" id="IPR011010">
    <property type="entry name" value="DNA_brk_join_enz"/>
</dbReference>
<dbReference type="PANTHER" id="PTHR30349:SF88">
    <property type="entry name" value="BLL1584 PROTEIN"/>
    <property type="match status" value="1"/>
</dbReference>
<keyword evidence="5" id="KW-1185">Reference proteome</keyword>
<dbReference type="InterPro" id="IPR002104">
    <property type="entry name" value="Integrase_catalytic"/>
</dbReference>
<accession>A0A0Q3PJU9</accession>
<dbReference type="SUPFAM" id="SSF56349">
    <property type="entry name" value="DNA breaking-rejoining enzymes"/>
    <property type="match status" value="1"/>
</dbReference>
<dbReference type="PANTHER" id="PTHR30349">
    <property type="entry name" value="PHAGE INTEGRASE-RELATED"/>
    <property type="match status" value="1"/>
</dbReference>
<proteinExistence type="predicted"/>
<dbReference type="PROSITE" id="PS51898">
    <property type="entry name" value="TYR_RECOMBINASE"/>
    <property type="match status" value="1"/>
</dbReference>
<evidence type="ECO:0000256" key="2">
    <source>
        <dbReference type="ARBA" id="ARBA00023172"/>
    </source>
</evidence>
<dbReference type="GO" id="GO:0003677">
    <property type="term" value="F:DNA binding"/>
    <property type="evidence" value="ECO:0007669"/>
    <property type="project" value="InterPro"/>
</dbReference>
<keyword evidence="2" id="KW-0233">DNA recombination</keyword>
<dbReference type="GO" id="GO:0006310">
    <property type="term" value="P:DNA recombination"/>
    <property type="evidence" value="ECO:0007669"/>
    <property type="project" value="UniProtKB-KW"/>
</dbReference>
<evidence type="ECO:0000259" key="3">
    <source>
        <dbReference type="PROSITE" id="PS51898"/>
    </source>
</evidence>
<gene>
    <name evidence="4" type="ORF">ARD30_16290</name>
</gene>
<dbReference type="Pfam" id="PF00589">
    <property type="entry name" value="Phage_integrase"/>
    <property type="match status" value="1"/>
</dbReference>
<dbReference type="Gene3D" id="1.10.443.10">
    <property type="entry name" value="Intergrase catalytic core"/>
    <property type="match status" value="1"/>
</dbReference>
<feature type="domain" description="Tyr recombinase" evidence="3">
    <location>
        <begin position="199"/>
        <end position="374"/>
    </location>
</feature>